<feature type="compositionally biased region" description="Basic and acidic residues" evidence="1">
    <location>
        <begin position="287"/>
        <end position="299"/>
    </location>
</feature>
<keyword evidence="3" id="KW-1185">Reference proteome</keyword>
<name>A0A067LD02_JATCU</name>
<feature type="compositionally biased region" description="Polar residues" evidence="1">
    <location>
        <begin position="401"/>
        <end position="410"/>
    </location>
</feature>
<evidence type="ECO:0000313" key="2">
    <source>
        <dbReference type="EMBL" id="KDP42375.1"/>
    </source>
</evidence>
<dbReference type="EMBL" id="KK914302">
    <property type="protein sequence ID" value="KDP42375.1"/>
    <property type="molecule type" value="Genomic_DNA"/>
</dbReference>
<feature type="region of interest" description="Disordered" evidence="1">
    <location>
        <begin position="28"/>
        <end position="57"/>
    </location>
</feature>
<feature type="compositionally biased region" description="Basic and acidic residues" evidence="1">
    <location>
        <begin position="28"/>
        <end position="54"/>
    </location>
</feature>
<feature type="compositionally biased region" description="Basic residues" evidence="1">
    <location>
        <begin position="373"/>
        <end position="386"/>
    </location>
</feature>
<feature type="region of interest" description="Disordered" evidence="1">
    <location>
        <begin position="280"/>
        <end position="299"/>
    </location>
</feature>
<dbReference type="Proteomes" id="UP000027138">
    <property type="component" value="Unassembled WGS sequence"/>
</dbReference>
<reference evidence="2 3" key="1">
    <citation type="journal article" date="2014" name="PLoS ONE">
        <title>Global Analysis of Gene Expression Profiles in Physic Nut (Jatropha curcas L.) Seedlings Exposed to Salt Stress.</title>
        <authorList>
            <person name="Zhang L."/>
            <person name="Zhang C."/>
            <person name="Wu P."/>
            <person name="Chen Y."/>
            <person name="Li M."/>
            <person name="Jiang H."/>
            <person name="Wu G."/>
        </authorList>
    </citation>
    <scope>NUCLEOTIDE SEQUENCE [LARGE SCALE GENOMIC DNA]</scope>
    <source>
        <strain evidence="3">cv. GZQX0401</strain>
        <tissue evidence="2">Young leaves</tissue>
    </source>
</reference>
<evidence type="ECO:0000256" key="1">
    <source>
        <dbReference type="SAM" id="MobiDB-lite"/>
    </source>
</evidence>
<protein>
    <submittedName>
        <fullName evidence="2">Uncharacterized protein</fullName>
    </submittedName>
</protein>
<organism evidence="2 3">
    <name type="scientific">Jatropha curcas</name>
    <name type="common">Barbados nut</name>
    <dbReference type="NCBI Taxonomy" id="180498"/>
    <lineage>
        <taxon>Eukaryota</taxon>
        <taxon>Viridiplantae</taxon>
        <taxon>Streptophyta</taxon>
        <taxon>Embryophyta</taxon>
        <taxon>Tracheophyta</taxon>
        <taxon>Spermatophyta</taxon>
        <taxon>Magnoliopsida</taxon>
        <taxon>eudicotyledons</taxon>
        <taxon>Gunneridae</taxon>
        <taxon>Pentapetalae</taxon>
        <taxon>rosids</taxon>
        <taxon>fabids</taxon>
        <taxon>Malpighiales</taxon>
        <taxon>Euphorbiaceae</taxon>
        <taxon>Crotonoideae</taxon>
        <taxon>Jatropheae</taxon>
        <taxon>Jatropha</taxon>
    </lineage>
</organism>
<sequence>MAESSYTSSSSDSQTEQELQLLKRLSKKYEQKESKQKQSAEESKKEKAKTEKSKKQVTSSCSKGKSVLSPYPLMRSYIIDWKFFGQDEFNFRELFEFYGWMDFLSLNSPCYENVVKEFYGSLKTSGSESICVKIEGEIKALSYADLKCFAHLCDQVEMCIMWHITEKKPFNLCYTIFDKMQNSPKKLPYGMMLTPAFEFLEVKLNESEGHNVSKLDSASLKLKDEEGEKGIEEEKEKKEKEEKGEEAEKKERRDEKGKIEKEETLDIEDASDAEIEKLELSEEEKETEAQAEKEYELLSAQRSREAMLGRMEKELIEEHNRELDEAIKQSKAVIEHNQSLIESLERMKNINERRLATLKVKGTPYTPASEKPKRVKHIAGKHKVHGSKPPLHPSSKRPESFTETAPTKNLRSSKRLRTDPKSL</sequence>
<evidence type="ECO:0000313" key="3">
    <source>
        <dbReference type="Proteomes" id="UP000027138"/>
    </source>
</evidence>
<feature type="compositionally biased region" description="Basic and acidic residues" evidence="1">
    <location>
        <begin position="225"/>
        <end position="264"/>
    </location>
</feature>
<accession>A0A067LD02</accession>
<proteinExistence type="predicted"/>
<dbReference type="AlphaFoldDB" id="A0A067LD02"/>
<feature type="region of interest" description="Disordered" evidence="1">
    <location>
        <begin position="361"/>
        <end position="423"/>
    </location>
</feature>
<feature type="region of interest" description="Disordered" evidence="1">
    <location>
        <begin position="225"/>
        <end position="273"/>
    </location>
</feature>
<gene>
    <name evidence="2" type="ORF">JCGZ_01951</name>
</gene>